<feature type="domain" description="Methylamine utilisation protein MauE" evidence="6">
    <location>
        <begin position="1"/>
        <end position="48"/>
    </location>
</feature>
<evidence type="ECO:0000256" key="4">
    <source>
        <dbReference type="ARBA" id="ARBA00023136"/>
    </source>
</evidence>
<evidence type="ECO:0000256" key="1">
    <source>
        <dbReference type="ARBA" id="ARBA00004141"/>
    </source>
</evidence>
<gene>
    <name evidence="7" type="ORF">J0383_01965</name>
</gene>
<feature type="transmembrane region" description="Helical" evidence="5">
    <location>
        <begin position="28"/>
        <end position="49"/>
    </location>
</feature>
<proteinExistence type="predicted"/>
<dbReference type="Pfam" id="PF07291">
    <property type="entry name" value="MauE"/>
    <property type="match status" value="1"/>
</dbReference>
<keyword evidence="3 5" id="KW-1133">Transmembrane helix</keyword>
<protein>
    <recommendedName>
        <fullName evidence="6">Methylamine utilisation protein MauE domain-containing protein</fullName>
    </recommendedName>
</protein>
<evidence type="ECO:0000256" key="2">
    <source>
        <dbReference type="ARBA" id="ARBA00022692"/>
    </source>
</evidence>
<name>A0ABX7QG30_9FLAO</name>
<keyword evidence="8" id="KW-1185">Reference proteome</keyword>
<evidence type="ECO:0000256" key="3">
    <source>
        <dbReference type="ARBA" id="ARBA00022989"/>
    </source>
</evidence>
<evidence type="ECO:0000259" key="6">
    <source>
        <dbReference type="Pfam" id="PF07291"/>
    </source>
</evidence>
<accession>A0ABX7QG30</accession>
<dbReference type="EMBL" id="CP071448">
    <property type="protein sequence ID" value="QSW89594.1"/>
    <property type="molecule type" value="Genomic_DNA"/>
</dbReference>
<dbReference type="InterPro" id="IPR009908">
    <property type="entry name" value="Methylamine_util_MauE"/>
</dbReference>
<keyword evidence="2 5" id="KW-0812">Transmembrane</keyword>
<reference evidence="7 8" key="1">
    <citation type="submission" date="2021-03" db="EMBL/GenBank/DDBJ databases">
        <title>Flavobacterium kribbensis sp. nov, an endophytic bacteria, isolated from soybean.</title>
        <authorList>
            <person name="Lee J."/>
            <person name="Seo J."/>
        </authorList>
    </citation>
    <scope>NUCLEOTIDE SEQUENCE [LARGE SCALE GENOMIC DNA]</scope>
    <source>
        <strain evidence="7 8">BB8</strain>
    </source>
</reference>
<comment type="subcellular location">
    <subcellularLocation>
        <location evidence="1">Membrane</location>
        <topology evidence="1">Multi-pass membrane protein</topology>
    </subcellularLocation>
</comment>
<evidence type="ECO:0000313" key="8">
    <source>
        <dbReference type="Proteomes" id="UP000663440"/>
    </source>
</evidence>
<evidence type="ECO:0000256" key="5">
    <source>
        <dbReference type="SAM" id="Phobius"/>
    </source>
</evidence>
<feature type="transmembrane region" description="Helical" evidence="5">
    <location>
        <begin position="69"/>
        <end position="86"/>
    </location>
</feature>
<dbReference type="Proteomes" id="UP000663440">
    <property type="component" value="Chromosome"/>
</dbReference>
<organism evidence="7 8">
    <name type="scientific">Flavobacterium endoglycinae</name>
    <dbReference type="NCBI Taxonomy" id="2816357"/>
    <lineage>
        <taxon>Bacteria</taxon>
        <taxon>Pseudomonadati</taxon>
        <taxon>Bacteroidota</taxon>
        <taxon>Flavobacteriia</taxon>
        <taxon>Flavobacteriales</taxon>
        <taxon>Flavobacteriaceae</taxon>
        <taxon>Flavobacterium</taxon>
    </lineage>
</organism>
<evidence type="ECO:0000313" key="7">
    <source>
        <dbReference type="EMBL" id="QSW89594.1"/>
    </source>
</evidence>
<keyword evidence="4 5" id="KW-0472">Membrane</keyword>
<sequence>MFTVYIFIILHYSSYVPCSCGGILEKMSWNAHMLFNFIFIALAVIAIVLHRNNDSKIKNAKLTATSIKTMILSSFCSVLTVVILYICSEKIMHYSNPFQRRYPKNTAVNLQQIDLKFNSYYIAGFTKGRLYLGNFSNPQILTSFDNNLGNKKIVKINFDPGNIPFQNVTLCVRENYFYLKDGMVPALFRGSIKDWTINTRLNEMPFFTQAEPIDSTTIIFRNNSGKNMSNRLGIFNYEKENKITYKDSLLEKQIDGIFDTDGLLMYSEHNRKIIYLYYYRNEFVVAEKTGKLVYKGHTIDTTTKAKIKVTTVKKGAGKTMSAPPFIVNAHSFVFKNLLFVNSRVMGKYEDKNTWEYSSVIDIYDISKQTYLFSFSIYNIDGDNLKSFIVDGTYLYALIGNNLAVYKLKENIQNELKSSEIKLR</sequence>